<accession>A0A7S4PIM5</accession>
<dbReference type="GO" id="GO:0080037">
    <property type="term" value="P:negative regulation of cytokinin-activated signaling pathway"/>
    <property type="evidence" value="ECO:0007669"/>
    <property type="project" value="InterPro"/>
</dbReference>
<dbReference type="InterPro" id="IPR006652">
    <property type="entry name" value="Kelch_1"/>
</dbReference>
<dbReference type="AlphaFoldDB" id="A0A7S4PIM5"/>
<gene>
    <name evidence="1" type="ORF">NAES01612_LOCUS24331</name>
</gene>
<organism evidence="1">
    <name type="scientific">Paramoeba aestuarina</name>
    <dbReference type="NCBI Taxonomy" id="180227"/>
    <lineage>
        <taxon>Eukaryota</taxon>
        <taxon>Amoebozoa</taxon>
        <taxon>Discosea</taxon>
        <taxon>Flabellinia</taxon>
        <taxon>Dactylopodida</taxon>
        <taxon>Paramoebidae</taxon>
        <taxon>Paramoeba</taxon>
    </lineage>
</organism>
<sequence>MGAKASKQVKVDDYNYEDEWVFGPSMRDHRSGCGVGMDKERGRMVVIGESAGMMPPQKGEEMFFFCLTCAIEARKPRLTCLDTVEVLDMETMQWSMGPDMDERRCGFGVGVHEERKEMIVVGGLDGEGYDRRVLRSVEVLDLEEMEWKTGPDMITRREGCGVGVDEERGKVIVVGGAKEFFCGNPDGQSLRSVEVLDIETLKWKKGPAMKKQRWACGVGVDKVRGKMVVVGGRRGGYKTTRSVEVLDLNTMKWSKGPKMNERGVVAPLLLMN</sequence>
<dbReference type="InterPro" id="IPR044595">
    <property type="entry name" value="KMD1-4"/>
</dbReference>
<dbReference type="SMART" id="SM00612">
    <property type="entry name" value="Kelch"/>
    <property type="match status" value="4"/>
</dbReference>
<proteinExistence type="predicted"/>
<dbReference type="PANTHER" id="PTHR46407">
    <property type="entry name" value="OS02G0208700 PROTEIN"/>
    <property type="match status" value="1"/>
</dbReference>
<dbReference type="SUPFAM" id="SSF117281">
    <property type="entry name" value="Kelch motif"/>
    <property type="match status" value="1"/>
</dbReference>
<protein>
    <submittedName>
        <fullName evidence="1">Uncharacterized protein</fullName>
    </submittedName>
</protein>
<dbReference type="Pfam" id="PF24681">
    <property type="entry name" value="Kelch_KLHDC2_KLHL20_DRC7"/>
    <property type="match status" value="1"/>
</dbReference>
<reference evidence="1" key="1">
    <citation type="submission" date="2021-01" db="EMBL/GenBank/DDBJ databases">
        <authorList>
            <person name="Corre E."/>
            <person name="Pelletier E."/>
            <person name="Niang G."/>
            <person name="Scheremetjew M."/>
            <person name="Finn R."/>
            <person name="Kale V."/>
            <person name="Holt S."/>
            <person name="Cochrane G."/>
            <person name="Meng A."/>
            <person name="Brown T."/>
            <person name="Cohen L."/>
        </authorList>
    </citation>
    <scope>NUCLEOTIDE SEQUENCE</scope>
    <source>
        <strain evidence="1">SoJaBio B1-5/56/2</strain>
    </source>
</reference>
<evidence type="ECO:0000313" key="1">
    <source>
        <dbReference type="EMBL" id="CAE2336382.1"/>
    </source>
</evidence>
<dbReference type="EMBL" id="HBKR01037224">
    <property type="protein sequence ID" value="CAE2336382.1"/>
    <property type="molecule type" value="Transcribed_RNA"/>
</dbReference>
<name>A0A7S4PIM5_9EUKA</name>
<dbReference type="GO" id="GO:2000762">
    <property type="term" value="P:regulation of phenylpropanoid metabolic process"/>
    <property type="evidence" value="ECO:0007669"/>
    <property type="project" value="InterPro"/>
</dbReference>
<dbReference type="PANTHER" id="PTHR46407:SF3">
    <property type="entry name" value="OS02G0208700 PROTEIN"/>
    <property type="match status" value="1"/>
</dbReference>
<dbReference type="InterPro" id="IPR015915">
    <property type="entry name" value="Kelch-typ_b-propeller"/>
</dbReference>
<dbReference type="Gene3D" id="2.120.10.80">
    <property type="entry name" value="Kelch-type beta propeller"/>
    <property type="match status" value="1"/>
</dbReference>